<evidence type="ECO:0000313" key="4">
    <source>
        <dbReference type="EMBL" id="MST55652.1"/>
    </source>
</evidence>
<sequence length="69" mass="7420">MKYGVRNDLMATVQAVKKGEIMSQIECTLDAAGKLSSVLTTDSVAELDLKPGDKVHLLIKAIHVIPAKD</sequence>
<dbReference type="InterPro" id="IPR005116">
    <property type="entry name" value="Transp-assoc_OB_typ1"/>
</dbReference>
<keyword evidence="1 2" id="KW-0500">Molybdenum</keyword>
<dbReference type="EMBL" id="VUNH01000006">
    <property type="protein sequence ID" value="MST55652.1"/>
    <property type="molecule type" value="Genomic_DNA"/>
</dbReference>
<dbReference type="SUPFAM" id="SSF50331">
    <property type="entry name" value="MOP-like"/>
    <property type="match status" value="1"/>
</dbReference>
<keyword evidence="5" id="KW-1185">Reference proteome</keyword>
<evidence type="ECO:0000256" key="1">
    <source>
        <dbReference type="ARBA" id="ARBA00022505"/>
    </source>
</evidence>
<dbReference type="Proteomes" id="UP000473699">
    <property type="component" value="Unassembled WGS sequence"/>
</dbReference>
<dbReference type="InterPro" id="IPR008995">
    <property type="entry name" value="Mo/tungstate-bd_C_term_dom"/>
</dbReference>
<proteinExistence type="predicted"/>
<feature type="domain" description="Mop" evidence="3">
    <location>
        <begin position="2"/>
        <end position="68"/>
    </location>
</feature>
<evidence type="ECO:0000259" key="3">
    <source>
        <dbReference type="PROSITE" id="PS51866"/>
    </source>
</evidence>
<dbReference type="Pfam" id="PF03459">
    <property type="entry name" value="TOBE"/>
    <property type="match status" value="1"/>
</dbReference>
<comment type="caution">
    <text evidence="4">The sequence shown here is derived from an EMBL/GenBank/DDBJ whole genome shotgun (WGS) entry which is preliminary data.</text>
</comment>
<evidence type="ECO:0000313" key="5">
    <source>
        <dbReference type="Proteomes" id="UP000473699"/>
    </source>
</evidence>
<organism evidence="4 5">
    <name type="scientific">Pyramidobacter porci</name>
    <dbReference type="NCBI Taxonomy" id="2605789"/>
    <lineage>
        <taxon>Bacteria</taxon>
        <taxon>Thermotogati</taxon>
        <taxon>Synergistota</taxon>
        <taxon>Synergistia</taxon>
        <taxon>Synergistales</taxon>
        <taxon>Dethiosulfovibrionaceae</taxon>
        <taxon>Pyramidobacter</taxon>
    </lineage>
</organism>
<dbReference type="PROSITE" id="PS51866">
    <property type="entry name" value="MOP"/>
    <property type="match status" value="1"/>
</dbReference>
<protein>
    <submittedName>
        <fullName evidence="4">Molybdenum-binding protein</fullName>
    </submittedName>
</protein>
<reference evidence="4 5" key="1">
    <citation type="submission" date="2019-08" db="EMBL/GenBank/DDBJ databases">
        <title>In-depth cultivation of the pig gut microbiome towards novel bacterial diversity and tailored functional studies.</title>
        <authorList>
            <person name="Wylensek D."/>
            <person name="Hitch T.C.A."/>
            <person name="Clavel T."/>
        </authorList>
    </citation>
    <scope>NUCLEOTIDE SEQUENCE [LARGE SCALE GENOMIC DNA]</scope>
    <source>
        <strain evidence="4 5">SM-530-WT-4B</strain>
    </source>
</reference>
<dbReference type="Gene3D" id="2.40.50.100">
    <property type="match status" value="1"/>
</dbReference>
<evidence type="ECO:0000256" key="2">
    <source>
        <dbReference type="PROSITE-ProRule" id="PRU01213"/>
    </source>
</evidence>
<name>A0A6L5YDM7_9BACT</name>
<dbReference type="AlphaFoldDB" id="A0A6L5YDM7"/>
<dbReference type="GO" id="GO:0015689">
    <property type="term" value="P:molybdate ion transport"/>
    <property type="evidence" value="ECO:0007669"/>
    <property type="project" value="InterPro"/>
</dbReference>
<dbReference type="InterPro" id="IPR004606">
    <property type="entry name" value="Mop_domain"/>
</dbReference>
<dbReference type="RefSeq" id="WP_154528748.1">
    <property type="nucleotide sequence ID" value="NZ_VUNH01000006.1"/>
</dbReference>
<gene>
    <name evidence="4" type="ORF">FYJ74_06340</name>
</gene>
<accession>A0A6L5YDM7</accession>